<accession>A0A917DCI7</accession>
<sequence>MSEADEVWSKLRKTEQIFLRNLVAAPDDPGRILRVISCLARRLPYCATRRQIDRLAHAGIGLHAFGRLVETPPDGSDEKDGL</sequence>
<dbReference type="RefSeq" id="WP_188852314.1">
    <property type="nucleotide sequence ID" value="NZ_BMJJ01000007.1"/>
</dbReference>
<comment type="caution">
    <text evidence="1">The sequence shown here is derived from an EMBL/GenBank/DDBJ whole genome shotgun (WGS) entry which is preliminary data.</text>
</comment>
<dbReference type="AlphaFoldDB" id="A0A917DCI7"/>
<evidence type="ECO:0000313" key="2">
    <source>
        <dbReference type="Proteomes" id="UP000613160"/>
    </source>
</evidence>
<reference evidence="1" key="2">
    <citation type="submission" date="2020-09" db="EMBL/GenBank/DDBJ databases">
        <authorList>
            <person name="Sun Q."/>
            <person name="Zhou Y."/>
        </authorList>
    </citation>
    <scope>NUCLEOTIDE SEQUENCE</scope>
    <source>
        <strain evidence="1">CGMCC 1.15493</strain>
    </source>
</reference>
<gene>
    <name evidence="1" type="ORF">GCM10011335_31180</name>
</gene>
<keyword evidence="2" id="KW-1185">Reference proteome</keyword>
<dbReference type="Proteomes" id="UP000613160">
    <property type="component" value="Unassembled WGS sequence"/>
</dbReference>
<name>A0A917DCI7_9HYPH</name>
<proteinExistence type="predicted"/>
<reference evidence="1" key="1">
    <citation type="journal article" date="2014" name="Int. J. Syst. Evol. Microbiol.">
        <title>Complete genome sequence of Corynebacterium casei LMG S-19264T (=DSM 44701T), isolated from a smear-ripened cheese.</title>
        <authorList>
            <consortium name="US DOE Joint Genome Institute (JGI-PGF)"/>
            <person name="Walter F."/>
            <person name="Albersmeier A."/>
            <person name="Kalinowski J."/>
            <person name="Ruckert C."/>
        </authorList>
    </citation>
    <scope>NUCLEOTIDE SEQUENCE</scope>
    <source>
        <strain evidence="1">CGMCC 1.15493</strain>
    </source>
</reference>
<dbReference type="EMBL" id="BMJJ01000007">
    <property type="protein sequence ID" value="GGD25944.1"/>
    <property type="molecule type" value="Genomic_DNA"/>
</dbReference>
<organism evidence="1 2">
    <name type="scientific">Aureimonas glaciei</name>
    <dbReference type="NCBI Taxonomy" id="1776957"/>
    <lineage>
        <taxon>Bacteria</taxon>
        <taxon>Pseudomonadati</taxon>
        <taxon>Pseudomonadota</taxon>
        <taxon>Alphaproteobacteria</taxon>
        <taxon>Hyphomicrobiales</taxon>
        <taxon>Aurantimonadaceae</taxon>
        <taxon>Aureimonas</taxon>
    </lineage>
</organism>
<evidence type="ECO:0000313" key="1">
    <source>
        <dbReference type="EMBL" id="GGD25944.1"/>
    </source>
</evidence>
<protein>
    <submittedName>
        <fullName evidence="1">Uncharacterized protein</fullName>
    </submittedName>
</protein>